<dbReference type="NCBIfam" id="TIGR02687">
    <property type="entry name" value="BREX-1 system phosphatase PglZ type A"/>
    <property type="match status" value="1"/>
</dbReference>
<evidence type="ECO:0000313" key="2">
    <source>
        <dbReference type="Proteomes" id="UP000789845"/>
    </source>
</evidence>
<sequence length="853" mass="99705">MDLNLEQVITTLTATFNEILNDGEQRKIVFWVDKDREFVEEIQQVALDKVKFHQLTEKNNFYTKYLLEEEDTTSHYLIYTNDDLSGEENWLMDTVYYSKTFYADKISLLLSDLGIDPSLRAIVKKYEKFFIKKNTQKFKSYGIQVYSEESIDIAIMSVLCNLKTPDFEEVLKTVLKESISEEENKYITSMVKYFDINVFWKYVSHLYDYDRENKTLKTIFMHLTVTALSHSVEESMLTNVKSFIAERNKSNSLVFIDHWMHHKVDYVIYNELAEMIEQELQLADLVRQLPIESFKKADTFPYFDKAIIIYIANSLEALHEDYEEYTKLINLRRVRHFYERYQYIFDALFYTVKMYEFHKKYSSGIPKASAIDIWKNYVNEYHSMDTYYRKFYVAFDNEPNSEILKKLKTMVENLYTNWYMGDLSSHWSMAVETDMKNQWVLPGITNQQEFYKQYVASKVYKGERTFVIVSDALRYEVGVEIMEKLNAETLGACEIEPILSVLPSVTKLGMASLLPHKVLDIDENVRVLVDGKSSSGLDNRKVIIESTVADSVAIHAQEVFAMNKAGRREHFKGKKLIYIYHDTIDAMGDKASTEIYTFNAVEKAIDEISTLIKIIRDDLSGTNILITSDHGFVYQREPLVESDKIEKEDIQAIELKRRYMLSKENRQMDGILNINMDSIINNYHQLRVHVPKSTIRFKMQGSGVNFVHGGASLQEVVVPLIKYKNIRKGQANSREIVKVDIKLTSSIRKITNSLFHLSFFQTEKVEDKVVPRTVLIFMANEHDMVISNEETIIGDRTSENPEERTFKLRFALKTTTYDKNKHYYLTIKDIETGVVLEKIPFIINLGIVSEFDF</sequence>
<dbReference type="EMBL" id="CAKJTG010000016">
    <property type="protein sequence ID" value="CAG9609147.1"/>
    <property type="molecule type" value="Genomic_DNA"/>
</dbReference>
<protein>
    <recommendedName>
        <fullName evidence="3">BREX-1 system phosphatase PglZ type A</fullName>
    </recommendedName>
</protein>
<dbReference type="InterPro" id="IPR017850">
    <property type="entry name" value="Alkaline_phosphatase_core_sf"/>
</dbReference>
<proteinExistence type="predicted"/>
<keyword evidence="2" id="KW-1185">Reference proteome</keyword>
<evidence type="ECO:0008006" key="3">
    <source>
        <dbReference type="Google" id="ProtNLM"/>
    </source>
</evidence>
<comment type="caution">
    <text evidence="1">The sequence shown here is derived from an EMBL/GenBank/DDBJ whole genome shotgun (WGS) entry which is preliminary data.</text>
</comment>
<organism evidence="1 2">
    <name type="scientific">Pseudoneobacillus rhizosphaerae</name>
    <dbReference type="NCBI Taxonomy" id="2880968"/>
    <lineage>
        <taxon>Bacteria</taxon>
        <taxon>Bacillati</taxon>
        <taxon>Bacillota</taxon>
        <taxon>Bacilli</taxon>
        <taxon>Bacillales</taxon>
        <taxon>Bacillaceae</taxon>
        <taxon>Pseudoneobacillus</taxon>
    </lineage>
</organism>
<dbReference type="SUPFAM" id="SSF53649">
    <property type="entry name" value="Alkaline phosphatase-like"/>
    <property type="match status" value="1"/>
</dbReference>
<dbReference type="RefSeq" id="WP_354002347.1">
    <property type="nucleotide sequence ID" value="NZ_CAKJTG010000016.1"/>
</dbReference>
<dbReference type="AlphaFoldDB" id="A0A9C7LBH1"/>
<accession>A0A9C7LBH1</accession>
<dbReference type="Pfam" id="PF08665">
    <property type="entry name" value="PglZ"/>
    <property type="match status" value="1"/>
</dbReference>
<gene>
    <name evidence="1" type="ORF">NEOCIP111885_02888</name>
</gene>
<name>A0A9C7LBH1_9BACI</name>
<dbReference type="InterPro" id="IPR014060">
    <property type="entry name" value="PglZ"/>
</dbReference>
<dbReference type="Proteomes" id="UP000789845">
    <property type="component" value="Unassembled WGS sequence"/>
</dbReference>
<evidence type="ECO:0000313" key="1">
    <source>
        <dbReference type="EMBL" id="CAG9609147.1"/>
    </source>
</evidence>
<reference evidence="1" key="1">
    <citation type="submission" date="2021-10" db="EMBL/GenBank/DDBJ databases">
        <authorList>
            <person name="Criscuolo A."/>
        </authorList>
    </citation>
    <scope>NUCLEOTIDE SEQUENCE</scope>
    <source>
        <strain evidence="1">CIP111885</strain>
    </source>
</reference>